<keyword evidence="1" id="KW-1185">Reference proteome</keyword>
<reference evidence="2" key="1">
    <citation type="submission" date="2025-08" db="UniProtKB">
        <authorList>
            <consortium name="RefSeq"/>
        </authorList>
    </citation>
    <scope>IDENTIFICATION</scope>
</reference>
<proteinExistence type="predicted"/>
<name>A0ABM3LLP6_BICAN</name>
<protein>
    <submittedName>
        <fullName evidence="2">Uncharacterized protein LOC112042968</fullName>
    </submittedName>
</protein>
<organism evidence="1 2">
    <name type="scientific">Bicyclus anynana</name>
    <name type="common">Squinting bush brown butterfly</name>
    <dbReference type="NCBI Taxonomy" id="110368"/>
    <lineage>
        <taxon>Eukaryota</taxon>
        <taxon>Metazoa</taxon>
        <taxon>Ecdysozoa</taxon>
        <taxon>Arthropoda</taxon>
        <taxon>Hexapoda</taxon>
        <taxon>Insecta</taxon>
        <taxon>Pterygota</taxon>
        <taxon>Neoptera</taxon>
        <taxon>Endopterygota</taxon>
        <taxon>Lepidoptera</taxon>
        <taxon>Glossata</taxon>
        <taxon>Ditrysia</taxon>
        <taxon>Papilionoidea</taxon>
        <taxon>Nymphalidae</taxon>
        <taxon>Satyrinae</taxon>
        <taxon>Satyrini</taxon>
        <taxon>Mycalesina</taxon>
        <taxon>Bicyclus</taxon>
    </lineage>
</organism>
<evidence type="ECO:0000313" key="2">
    <source>
        <dbReference type="RefSeq" id="XP_052739974.1"/>
    </source>
</evidence>
<dbReference type="RefSeq" id="XP_052739974.1">
    <property type="nucleotide sequence ID" value="XM_052884014.1"/>
</dbReference>
<accession>A0ABM3LLP6</accession>
<gene>
    <name evidence="2" type="primary">LOC112042968</name>
</gene>
<dbReference type="Proteomes" id="UP001652582">
    <property type="component" value="Chromosome 10"/>
</dbReference>
<sequence>MQIYDKISDCVYIFNKIYAPQILFMFNSWLLSTMLAICRSLSPTLRNTDTVKSDVYYYILINLRPLIVTKSSEYLTQEWEKTLTILYHILIYDDLSNYKGSKATEKTKILVNVKPHSGETHTDYSADDRHRYAVMKSKQNFVSGPEYYKQIGMLIKLVESKKLQLSTNLYPVTTRAFVSFAGRVISYSVFMIQHFYINH</sequence>
<dbReference type="GeneID" id="112042968"/>
<evidence type="ECO:0000313" key="1">
    <source>
        <dbReference type="Proteomes" id="UP001652582"/>
    </source>
</evidence>